<dbReference type="RefSeq" id="WP_081269519.1">
    <property type="nucleotide sequence ID" value="NZ_LVHG01000057.1"/>
</dbReference>
<feature type="compositionally biased region" description="Polar residues" evidence="1">
    <location>
        <begin position="1"/>
        <end position="10"/>
    </location>
</feature>
<dbReference type="Pfam" id="PF12059">
    <property type="entry name" value="DUF3540"/>
    <property type="match status" value="1"/>
</dbReference>
<dbReference type="Proteomes" id="UP000077852">
    <property type="component" value="Unassembled WGS sequence"/>
</dbReference>
<protein>
    <recommendedName>
        <fullName evidence="4">DUF3540 domain-containing protein</fullName>
    </recommendedName>
</protein>
<feature type="region of interest" description="Disordered" evidence="1">
    <location>
        <begin position="1"/>
        <end position="21"/>
    </location>
</feature>
<organism evidence="2 3">
    <name type="scientific">Variovorax paradoxus</name>
    <dbReference type="NCBI Taxonomy" id="34073"/>
    <lineage>
        <taxon>Bacteria</taxon>
        <taxon>Pseudomonadati</taxon>
        <taxon>Pseudomonadota</taxon>
        <taxon>Betaproteobacteria</taxon>
        <taxon>Burkholderiales</taxon>
        <taxon>Comamonadaceae</taxon>
        <taxon>Variovorax</taxon>
    </lineage>
</organism>
<dbReference type="EMBL" id="LVHG01000057">
    <property type="protein sequence ID" value="OAK61265.1"/>
    <property type="molecule type" value="Genomic_DNA"/>
</dbReference>
<gene>
    <name evidence="2" type="ORF">A3K87_22475</name>
</gene>
<dbReference type="AlphaFoldDB" id="A0AA91I9P9"/>
<sequence length="250" mass="26539">MTMASRTTSGAPAVPADAGDESELAPLLRKAAAAKQQPGQQSGGIVMATVTAAEAEDGFCEVTSMDGHRTLRCRRAASCLLLPAPGDTVMVAGPHDEALYLIAVVAQADSSQATLAVDGDLRLQSRQGGIAIQGAGAIELQSDTAVATRSPQWTLAAERAQCTVSELDYQGAEVRFSVLVSRFVGRACEVVLDRLHLLTRSSFRITEEVEQVRAGQIDMQASRTLRLHAKNTLVTSRELVKVDAEQIHMG</sequence>
<evidence type="ECO:0000256" key="1">
    <source>
        <dbReference type="SAM" id="MobiDB-lite"/>
    </source>
</evidence>
<evidence type="ECO:0000313" key="3">
    <source>
        <dbReference type="Proteomes" id="UP000077852"/>
    </source>
</evidence>
<accession>A0AA91I9P9</accession>
<dbReference type="InterPro" id="IPR021927">
    <property type="entry name" value="DUF3540"/>
</dbReference>
<evidence type="ECO:0008006" key="4">
    <source>
        <dbReference type="Google" id="ProtNLM"/>
    </source>
</evidence>
<reference evidence="2 3" key="1">
    <citation type="submission" date="2016-03" db="EMBL/GenBank/DDBJ databases">
        <title>Genome sequence of Variovorax paradoxus KB5.</title>
        <authorList>
            <person name="Jeong H."/>
            <person name="Hong C.E."/>
            <person name="Jo S.H."/>
            <person name="Park J.M."/>
        </authorList>
    </citation>
    <scope>NUCLEOTIDE SEQUENCE [LARGE SCALE GENOMIC DNA]</scope>
    <source>
        <strain evidence="2 3">KB5</strain>
    </source>
</reference>
<proteinExistence type="predicted"/>
<name>A0AA91I9P9_VARPD</name>
<comment type="caution">
    <text evidence="2">The sequence shown here is derived from an EMBL/GenBank/DDBJ whole genome shotgun (WGS) entry which is preliminary data.</text>
</comment>
<evidence type="ECO:0000313" key="2">
    <source>
        <dbReference type="EMBL" id="OAK61265.1"/>
    </source>
</evidence>